<dbReference type="InterPro" id="IPR017853">
    <property type="entry name" value="GH"/>
</dbReference>
<dbReference type="InterPro" id="IPR041239">
    <property type="entry name" value="DUF5605"/>
</dbReference>
<dbReference type="InterPro" id="IPR032260">
    <property type="entry name" value="DUF5060"/>
</dbReference>
<dbReference type="Gene3D" id="2.60.40.10">
    <property type="entry name" value="Immunoglobulins"/>
    <property type="match status" value="1"/>
</dbReference>
<dbReference type="PANTHER" id="PTHR37836">
    <property type="entry name" value="LMO1036 PROTEIN"/>
    <property type="match status" value="1"/>
</dbReference>
<feature type="domain" description="DUF5605" evidence="3">
    <location>
        <begin position="509"/>
        <end position="580"/>
    </location>
</feature>
<dbReference type="Proteomes" id="UP000501868">
    <property type="component" value="Chromosome"/>
</dbReference>
<evidence type="ECO:0000313" key="5">
    <source>
        <dbReference type="Proteomes" id="UP000501868"/>
    </source>
</evidence>
<dbReference type="InterPro" id="IPR013783">
    <property type="entry name" value="Ig-like_fold"/>
</dbReference>
<sequence length="583" mass="67932">MEFTEKTKLGNVLSNKEARGILEKHIPQLFDLMLDPSLGTFIRLADLPQLASYIPELTLTSEIVAALQQDLAKVSEESEDSGEITPVTDYEDESVARGSAAVKLPDHVEKWGVFELKLQGPDHGNPFVDVTLSAEFKFEDRTMETLGFYDGEGVYRIRFMPDTEGKWTFRTKSSARSLDSIEGKFVCMEALEGNRGPVRVQNTFHFAHEDGTRYIPVGTTCYAWVHQEESLIKQTLETLETSPFNKMRMCVFPKSYSFNTNEPPFYPYEGSIEEGWDNTRFNPLFFQHLEQRIIDLGKLGIEADLILFHPYDRWGFADMKKGADDRYLQYIVARFSAYRHVWWSLANEYDLMWSKEIDDWERFAKIITENDPYNHLISIHNCLQFYDYNRPWITHCSVQRIDVYKTAESTDEWRKQWNKPIVIDECAYEGDIDQGWGNIPGEEMTRRFWEGALRGGYVGHGETYLHPDEVLWWSKGGKLHGSSPNRIAFLRSIMEEGPKDGLNPLQMSWDAPAAGIPDEYYLFYYGFNQPRFREYRMKPGTKYKVEVIDTWNMTINELEEIYEGKFRIELPGRQYMAVRMSRI</sequence>
<dbReference type="Gene3D" id="2.60.40.3950">
    <property type="match status" value="1"/>
</dbReference>
<dbReference type="EMBL" id="CP051128">
    <property type="protein sequence ID" value="QIZ07557.1"/>
    <property type="molecule type" value="Genomic_DNA"/>
</dbReference>
<accession>A0A6H1P2A8</accession>
<evidence type="ECO:0000259" key="2">
    <source>
        <dbReference type="Pfam" id="PF16586"/>
    </source>
</evidence>
<name>A0A6H1P2A8_PRIMG</name>
<evidence type="ECO:0000259" key="1">
    <source>
        <dbReference type="Pfam" id="PF13204"/>
    </source>
</evidence>
<reference evidence="4 5" key="2">
    <citation type="submission" date="2020-04" db="EMBL/GenBank/DDBJ databases">
        <authorList>
            <person name="Fomenkov A."/>
            <person name="Anton B.P."/>
            <person name="Roberts R.J."/>
        </authorList>
    </citation>
    <scope>NUCLEOTIDE SEQUENCE [LARGE SCALE GENOMIC DNA]</scope>
    <source>
        <strain evidence="4 5">S2</strain>
    </source>
</reference>
<organism evidence="4 5">
    <name type="scientific">Priestia megaterium</name>
    <name type="common">Bacillus megaterium</name>
    <dbReference type="NCBI Taxonomy" id="1404"/>
    <lineage>
        <taxon>Bacteria</taxon>
        <taxon>Bacillati</taxon>
        <taxon>Bacillota</taxon>
        <taxon>Bacilli</taxon>
        <taxon>Bacillales</taxon>
        <taxon>Bacillaceae</taxon>
        <taxon>Priestia</taxon>
    </lineage>
</organism>
<dbReference type="Pfam" id="PF16586">
    <property type="entry name" value="DUF5060"/>
    <property type="match status" value="1"/>
</dbReference>
<evidence type="ECO:0000259" key="3">
    <source>
        <dbReference type="Pfam" id="PF18310"/>
    </source>
</evidence>
<feature type="domain" description="Apiosidase-like catalytic" evidence="1">
    <location>
        <begin position="202"/>
        <end position="460"/>
    </location>
</feature>
<reference evidence="4 5" key="1">
    <citation type="submission" date="2020-04" db="EMBL/GenBank/DDBJ databases">
        <title>Genome-Wide Identification of 5-Methylcytosine Sites in Bacterial Genomes By High-Throughput Sequencing of MspJI Restriction Fragments.</title>
        <authorList>
            <person name="Wu V."/>
        </authorList>
    </citation>
    <scope>NUCLEOTIDE SEQUENCE [LARGE SCALE GENOMIC DNA]</scope>
    <source>
        <strain evidence="4 5">S2</strain>
    </source>
</reference>
<dbReference type="Gene3D" id="3.20.20.80">
    <property type="entry name" value="Glycosidases"/>
    <property type="match status" value="1"/>
</dbReference>
<evidence type="ECO:0000313" key="4">
    <source>
        <dbReference type="EMBL" id="QIZ07557.1"/>
    </source>
</evidence>
<feature type="domain" description="DUF5060" evidence="2">
    <location>
        <begin position="108"/>
        <end position="173"/>
    </location>
</feature>
<dbReference type="PANTHER" id="PTHR37836:SF2">
    <property type="entry name" value="DUF4038 DOMAIN-CONTAINING PROTEIN"/>
    <property type="match status" value="1"/>
</dbReference>
<gene>
    <name evidence="4" type="ORF">HFZ78_13120</name>
</gene>
<dbReference type="AlphaFoldDB" id="A0A6H1P2A8"/>
<dbReference type="Pfam" id="PF13204">
    <property type="entry name" value="Apiosidase"/>
    <property type="match status" value="1"/>
</dbReference>
<protein>
    <submittedName>
        <fullName evidence="4">DUF5605 domain-containing protein</fullName>
    </submittedName>
</protein>
<dbReference type="InterPro" id="IPR025277">
    <property type="entry name" value="Apiosidase-like_cat_dom"/>
</dbReference>
<dbReference type="SUPFAM" id="SSF51445">
    <property type="entry name" value="(Trans)glycosidases"/>
    <property type="match status" value="1"/>
</dbReference>
<dbReference type="Pfam" id="PF18310">
    <property type="entry name" value="DUF5605"/>
    <property type="match status" value="1"/>
</dbReference>
<proteinExistence type="predicted"/>